<evidence type="ECO:0000313" key="2">
    <source>
        <dbReference type="EMBL" id="AZS29368.1"/>
    </source>
</evidence>
<dbReference type="EMBL" id="CP032819">
    <property type="protein sequence ID" value="AZS29368.1"/>
    <property type="molecule type" value="Genomic_DNA"/>
</dbReference>
<evidence type="ECO:0000313" key="3">
    <source>
        <dbReference type="Proteomes" id="UP000270673"/>
    </source>
</evidence>
<accession>A0A3Q9IMI2</accession>
<protein>
    <submittedName>
        <fullName evidence="2">Uncharacterized protein</fullName>
    </submittedName>
</protein>
<name>A0A3Q9IMI2_9BACT</name>
<keyword evidence="3" id="KW-1185">Reference proteome</keyword>
<dbReference type="KEGG" id="buy:D8S85_07190"/>
<reference evidence="2 3" key="1">
    <citation type="submission" date="2018-10" db="EMBL/GenBank/DDBJ databases">
        <title>Butyricimonas faecalis sp. nov., isolated from human faeces and emended description of the genus Butyricimonas.</title>
        <authorList>
            <person name="Le Roy T."/>
            <person name="Van der Smissen P."/>
            <person name="Paquot A."/>
            <person name="Delzenne N."/>
            <person name="Muccioli G."/>
            <person name="Collet J.-F."/>
            <person name="Cani P.D."/>
        </authorList>
    </citation>
    <scope>NUCLEOTIDE SEQUENCE [LARGE SCALE GENOMIC DNA]</scope>
    <source>
        <strain evidence="2 3">H184</strain>
    </source>
</reference>
<organism evidence="2 3">
    <name type="scientific">Butyricimonas faecalis</name>
    <dbReference type="NCBI Taxonomy" id="2093856"/>
    <lineage>
        <taxon>Bacteria</taxon>
        <taxon>Pseudomonadati</taxon>
        <taxon>Bacteroidota</taxon>
        <taxon>Bacteroidia</taxon>
        <taxon>Bacteroidales</taxon>
        <taxon>Odoribacteraceae</taxon>
        <taxon>Butyricimonas</taxon>
    </lineage>
</organism>
<sequence>MKKQLPPPTPPYTGGEPNARKHRDATAPRLLPLPKGRAMATQIHRDAILPLCKGELEGVVAAPAPCGRNLKSRNHKS</sequence>
<evidence type="ECO:0000256" key="1">
    <source>
        <dbReference type="SAM" id="MobiDB-lite"/>
    </source>
</evidence>
<proteinExistence type="predicted"/>
<dbReference type="AlphaFoldDB" id="A0A3Q9IMI2"/>
<feature type="compositionally biased region" description="Pro residues" evidence="1">
    <location>
        <begin position="1"/>
        <end position="11"/>
    </location>
</feature>
<feature type="region of interest" description="Disordered" evidence="1">
    <location>
        <begin position="1"/>
        <end position="27"/>
    </location>
</feature>
<gene>
    <name evidence="2" type="ORF">D8S85_07190</name>
</gene>
<dbReference type="Proteomes" id="UP000270673">
    <property type="component" value="Chromosome"/>
</dbReference>